<dbReference type="Gene3D" id="3.30.70.100">
    <property type="match status" value="1"/>
</dbReference>
<keyword evidence="3" id="KW-1185">Reference proteome</keyword>
<organism evidence="2 3">
    <name type="scientific">Butyricicoccus faecihominis</name>
    <dbReference type="NCBI Taxonomy" id="1712515"/>
    <lineage>
        <taxon>Bacteria</taxon>
        <taxon>Bacillati</taxon>
        <taxon>Bacillota</taxon>
        <taxon>Clostridia</taxon>
        <taxon>Eubacteriales</taxon>
        <taxon>Butyricicoccaceae</taxon>
        <taxon>Butyricicoccus</taxon>
    </lineage>
</organism>
<feature type="domain" description="HMA" evidence="1">
    <location>
        <begin position="2"/>
        <end position="67"/>
    </location>
</feature>
<comment type="caution">
    <text evidence="2">The sequence shown here is derived from an EMBL/GenBank/DDBJ whole genome shotgun (WGS) entry which is preliminary data.</text>
</comment>
<proteinExistence type="predicted"/>
<protein>
    <recommendedName>
        <fullName evidence="1">HMA domain-containing protein</fullName>
    </recommendedName>
</protein>
<accession>A0ABQ1DW92</accession>
<dbReference type="InterPro" id="IPR006121">
    <property type="entry name" value="HMA_dom"/>
</dbReference>
<dbReference type="CDD" id="cd00371">
    <property type="entry name" value="HMA"/>
    <property type="match status" value="1"/>
</dbReference>
<sequence length="85" mass="9411">MLKITLGVDGMMCGMCESHVNDAVRKAFPVKKVTSSHGKGQTVILTEQDLDEQAVRDAVNATGYTVTSFSKERYEKKGLFSFLHK</sequence>
<gene>
    <name evidence="2" type="ORF">BUFA31_01600</name>
</gene>
<dbReference type="EMBL" id="BLYJ01000001">
    <property type="protein sequence ID" value="GFO86996.1"/>
    <property type="molecule type" value="Genomic_DNA"/>
</dbReference>
<evidence type="ECO:0000259" key="1">
    <source>
        <dbReference type="PROSITE" id="PS50846"/>
    </source>
</evidence>
<dbReference type="SUPFAM" id="SSF55008">
    <property type="entry name" value="HMA, heavy metal-associated domain"/>
    <property type="match status" value="1"/>
</dbReference>
<evidence type="ECO:0000313" key="2">
    <source>
        <dbReference type="EMBL" id="GFO86996.1"/>
    </source>
</evidence>
<name>A0ABQ1DW92_9FIRM</name>
<dbReference type="RefSeq" id="WP_116705072.1">
    <property type="nucleotide sequence ID" value="NZ_BLYJ01000001.1"/>
</dbReference>
<reference evidence="2 3" key="1">
    <citation type="submission" date="2020-06" db="EMBL/GenBank/DDBJ databases">
        <title>Characterization of fructooligosaccharide metabolism and fructooligosaccharide-degrading enzymes in human commensal butyrate producers.</title>
        <authorList>
            <person name="Tanno H."/>
            <person name="Fujii T."/>
            <person name="Hirano K."/>
            <person name="Maeno S."/>
            <person name="Tonozuka T."/>
            <person name="Sakamoto M."/>
            <person name="Ohkuma M."/>
            <person name="Tochio T."/>
            <person name="Endo A."/>
        </authorList>
    </citation>
    <scope>NUCLEOTIDE SEQUENCE [LARGE SCALE GENOMIC DNA]</scope>
    <source>
        <strain evidence="2 3">JCM 31056</strain>
    </source>
</reference>
<dbReference type="PROSITE" id="PS50846">
    <property type="entry name" value="HMA_2"/>
    <property type="match status" value="1"/>
</dbReference>
<evidence type="ECO:0000313" key="3">
    <source>
        <dbReference type="Proteomes" id="UP000620147"/>
    </source>
</evidence>
<dbReference type="Proteomes" id="UP000620147">
    <property type="component" value="Unassembled WGS sequence"/>
</dbReference>
<dbReference type="InterPro" id="IPR036163">
    <property type="entry name" value="HMA_dom_sf"/>
</dbReference>